<dbReference type="SUPFAM" id="SSF51735">
    <property type="entry name" value="NAD(P)-binding Rossmann-fold domains"/>
    <property type="match status" value="1"/>
</dbReference>
<keyword evidence="1" id="KW-0521">NADP</keyword>
<feature type="domain" description="NmrA-like" evidence="3">
    <location>
        <begin position="2"/>
        <end position="73"/>
    </location>
</feature>
<gene>
    <name evidence="4" type="ORF">COCSUDRAFT_55514</name>
</gene>
<protein>
    <recommendedName>
        <fullName evidence="3">NmrA-like domain-containing protein</fullName>
    </recommendedName>
</protein>
<evidence type="ECO:0000256" key="1">
    <source>
        <dbReference type="ARBA" id="ARBA00022857"/>
    </source>
</evidence>
<proteinExistence type="predicted"/>
<evidence type="ECO:0000313" key="4">
    <source>
        <dbReference type="EMBL" id="EIE27509.1"/>
    </source>
</evidence>
<dbReference type="AlphaFoldDB" id="I0ZA40"/>
<dbReference type="EMBL" id="AGSI01000001">
    <property type="protein sequence ID" value="EIE27509.1"/>
    <property type="molecule type" value="Genomic_DNA"/>
</dbReference>
<dbReference type="PANTHER" id="PTHR47706:SF9">
    <property type="entry name" value="NMRA-LIKE DOMAIN-CONTAINING PROTEIN-RELATED"/>
    <property type="match status" value="1"/>
</dbReference>
<dbReference type="OrthoDB" id="526755at2759"/>
<name>I0ZA40_COCSC</name>
<dbReference type="InterPro" id="IPR036291">
    <property type="entry name" value="NAD(P)-bd_dom_sf"/>
</dbReference>
<evidence type="ECO:0000313" key="5">
    <source>
        <dbReference type="Proteomes" id="UP000007264"/>
    </source>
</evidence>
<dbReference type="Proteomes" id="UP000007264">
    <property type="component" value="Unassembled WGS sequence"/>
</dbReference>
<dbReference type="Pfam" id="PF05368">
    <property type="entry name" value="NmrA"/>
    <property type="match status" value="1"/>
</dbReference>
<dbReference type="STRING" id="574566.I0ZA40"/>
<keyword evidence="2" id="KW-0560">Oxidoreductase</keyword>
<dbReference type="PANTHER" id="PTHR47706">
    <property type="entry name" value="NMRA-LIKE FAMILY PROTEIN"/>
    <property type="match status" value="1"/>
</dbReference>
<dbReference type="RefSeq" id="XP_005652053.1">
    <property type="nucleotide sequence ID" value="XM_005651996.1"/>
</dbReference>
<accession>I0ZA40</accession>
<dbReference type="InterPro" id="IPR008030">
    <property type="entry name" value="NmrA-like"/>
</dbReference>
<reference evidence="4 5" key="1">
    <citation type="journal article" date="2012" name="Genome Biol.">
        <title>The genome of the polar eukaryotic microalga coccomyxa subellipsoidea reveals traits of cold adaptation.</title>
        <authorList>
            <person name="Blanc G."/>
            <person name="Agarkova I."/>
            <person name="Grimwood J."/>
            <person name="Kuo A."/>
            <person name="Brueggeman A."/>
            <person name="Dunigan D."/>
            <person name="Gurnon J."/>
            <person name="Ladunga I."/>
            <person name="Lindquist E."/>
            <person name="Lucas S."/>
            <person name="Pangilinan J."/>
            <person name="Proschold T."/>
            <person name="Salamov A."/>
            <person name="Schmutz J."/>
            <person name="Weeks D."/>
            <person name="Yamada T."/>
            <person name="Claverie J.M."/>
            <person name="Grigoriev I."/>
            <person name="Van Etten J."/>
            <person name="Lomsadze A."/>
            <person name="Borodovsky M."/>
        </authorList>
    </citation>
    <scope>NUCLEOTIDE SEQUENCE [LARGE SCALE GENOMIC DNA]</scope>
    <source>
        <strain evidence="4 5">C-169</strain>
    </source>
</reference>
<keyword evidence="5" id="KW-1185">Reference proteome</keyword>
<dbReference type="GeneID" id="17045524"/>
<comment type="caution">
    <text evidence="4">The sequence shown here is derived from an EMBL/GenBank/DDBJ whole genome shotgun (WGS) entry which is preliminary data.</text>
</comment>
<dbReference type="KEGG" id="csl:COCSUDRAFT_55514"/>
<dbReference type="InterPro" id="IPR051609">
    <property type="entry name" value="NmrA/Isoflavone_reductase-like"/>
</dbReference>
<dbReference type="GO" id="GO:0016491">
    <property type="term" value="F:oxidoreductase activity"/>
    <property type="evidence" value="ECO:0007669"/>
    <property type="project" value="UniProtKB-KW"/>
</dbReference>
<dbReference type="Gene3D" id="3.40.50.720">
    <property type="entry name" value="NAD(P)-binding Rossmann-like Domain"/>
    <property type="match status" value="1"/>
</dbReference>
<sequence>MLLEAARRAGVQRFIPSAFGFDADKLPPGVHHVWDAKRDLISALFASGLDYTIINAGVFFETFFTPFFNFDPQNKQASPHLSVIFLLCGELFHVVLQGFDSPSPRFDAQEGCWFDFKECVQYIISQGWATVDNPWNVARGERSLCMQELAGRAMTCRLPALAYLALGEDKTMHSPSHQRLVRSTNAIHVESVLNDDFPWPLLAANCG</sequence>
<organism evidence="4 5">
    <name type="scientific">Coccomyxa subellipsoidea (strain C-169)</name>
    <name type="common">Green microalga</name>
    <dbReference type="NCBI Taxonomy" id="574566"/>
    <lineage>
        <taxon>Eukaryota</taxon>
        <taxon>Viridiplantae</taxon>
        <taxon>Chlorophyta</taxon>
        <taxon>core chlorophytes</taxon>
        <taxon>Trebouxiophyceae</taxon>
        <taxon>Trebouxiophyceae incertae sedis</taxon>
        <taxon>Coccomyxaceae</taxon>
        <taxon>Coccomyxa</taxon>
        <taxon>Coccomyxa subellipsoidea</taxon>
    </lineage>
</organism>
<evidence type="ECO:0000256" key="2">
    <source>
        <dbReference type="ARBA" id="ARBA00023002"/>
    </source>
</evidence>
<evidence type="ECO:0000259" key="3">
    <source>
        <dbReference type="Pfam" id="PF05368"/>
    </source>
</evidence>